<dbReference type="InterPro" id="IPR006311">
    <property type="entry name" value="TAT_signal"/>
</dbReference>
<dbReference type="EMBL" id="CP063362">
    <property type="protein sequence ID" value="QRG08997.1"/>
    <property type="molecule type" value="Genomic_DNA"/>
</dbReference>
<evidence type="ECO:0000313" key="6">
    <source>
        <dbReference type="EMBL" id="QRG08997.1"/>
    </source>
</evidence>
<evidence type="ECO:0000256" key="1">
    <source>
        <dbReference type="ARBA" id="ARBA00004418"/>
    </source>
</evidence>
<dbReference type="Pfam" id="PF00496">
    <property type="entry name" value="SBP_bac_5"/>
    <property type="match status" value="1"/>
</dbReference>
<dbReference type="InterPro" id="IPR000914">
    <property type="entry name" value="SBP_5_dom"/>
</dbReference>
<sequence length="548" mass="59980">MALPTTDTFPSLASRPRRAVLKGLLAVACVLGAAGGAPAWAADPQPASQPVRGGVLRFLVEHEPSTLVTIAHTAGPTQRVSPKVTEGLLTYDLDFNPKPALATEWSVSPDGLTYTFKLREGVKWHDGRDFTADDVAYSIQLLKEGHPRGRATFASVTAVETPDPHTAIIRLSKPAPYLLTALDANESPIVAKHIYAGTDPLTNKNGAAPVGTGPFIFKEWVRGSHIILERNPDYWDKGKPYLDRIVVRFIADQSARSAAFEAGELDLAGGPPVPYADLARVSALPGIGAETRGYEYAGRMTQLYFNFERPILQDKRVRLAIAHAIDQQKLLDVVYYGYGAVAPSVISPKLKAFYDPALEPYGFDLKAANRLLDEAGYPRKADGTRFALKLYANPFNTQAAGDFVKQALAKVGIAVDFQFFDFSTYIQKTYTGRDFDLTLESLQNLFDPTLGVQRTLWSKNFRVGLPFSNASHYANPEVDRLLEAAAIEPDPAKRRQLWLDFQKVVYADVAALGLIATDGVTIFNKKVKNHTIGVTGVDASFADVWIEK</sequence>
<dbReference type="PROSITE" id="PS51318">
    <property type="entry name" value="TAT"/>
    <property type="match status" value="1"/>
</dbReference>
<comment type="similarity">
    <text evidence="2">Belongs to the bacterial solute-binding protein 5 family.</text>
</comment>
<proteinExistence type="inferred from homology"/>
<organism evidence="6 7">
    <name type="scientific">Xanthobacter dioxanivorans</name>
    <dbReference type="NCBI Taxonomy" id="2528964"/>
    <lineage>
        <taxon>Bacteria</taxon>
        <taxon>Pseudomonadati</taxon>
        <taxon>Pseudomonadota</taxon>
        <taxon>Alphaproteobacteria</taxon>
        <taxon>Hyphomicrobiales</taxon>
        <taxon>Xanthobacteraceae</taxon>
        <taxon>Xanthobacter</taxon>
    </lineage>
</organism>
<dbReference type="Proteomes" id="UP000596427">
    <property type="component" value="Chromosome"/>
</dbReference>
<evidence type="ECO:0000256" key="3">
    <source>
        <dbReference type="ARBA" id="ARBA00022729"/>
    </source>
</evidence>
<dbReference type="GO" id="GO:0043190">
    <property type="term" value="C:ATP-binding cassette (ABC) transporter complex"/>
    <property type="evidence" value="ECO:0007669"/>
    <property type="project" value="InterPro"/>
</dbReference>
<feature type="chain" id="PRO_5038045344" evidence="4">
    <location>
        <begin position="42"/>
        <end position="548"/>
    </location>
</feature>
<keyword evidence="7" id="KW-1185">Reference proteome</keyword>
<gene>
    <name evidence="6" type="ORF">EZH22_12425</name>
</gene>
<dbReference type="Gene3D" id="3.40.190.10">
    <property type="entry name" value="Periplasmic binding protein-like II"/>
    <property type="match status" value="1"/>
</dbReference>
<dbReference type="InterPro" id="IPR030678">
    <property type="entry name" value="Peptide/Ni-bd"/>
</dbReference>
<dbReference type="Gene3D" id="3.10.105.10">
    <property type="entry name" value="Dipeptide-binding Protein, Domain 3"/>
    <property type="match status" value="1"/>
</dbReference>
<dbReference type="PIRSF" id="PIRSF002741">
    <property type="entry name" value="MppA"/>
    <property type="match status" value="1"/>
</dbReference>
<feature type="signal peptide" evidence="4">
    <location>
        <begin position="1"/>
        <end position="41"/>
    </location>
</feature>
<dbReference type="PANTHER" id="PTHR30290">
    <property type="entry name" value="PERIPLASMIC BINDING COMPONENT OF ABC TRANSPORTER"/>
    <property type="match status" value="1"/>
</dbReference>
<comment type="subcellular location">
    <subcellularLocation>
        <location evidence="1">Periplasm</location>
    </subcellularLocation>
</comment>
<dbReference type="AlphaFoldDB" id="A0A974PSI2"/>
<dbReference type="GO" id="GO:0015833">
    <property type="term" value="P:peptide transport"/>
    <property type="evidence" value="ECO:0007669"/>
    <property type="project" value="TreeGrafter"/>
</dbReference>
<evidence type="ECO:0000259" key="5">
    <source>
        <dbReference type="Pfam" id="PF00496"/>
    </source>
</evidence>
<dbReference type="SUPFAM" id="SSF53850">
    <property type="entry name" value="Periplasmic binding protein-like II"/>
    <property type="match status" value="1"/>
</dbReference>
<dbReference type="InterPro" id="IPR023765">
    <property type="entry name" value="SBP_5_CS"/>
</dbReference>
<feature type="domain" description="Solute-binding protein family 5" evidence="5">
    <location>
        <begin position="97"/>
        <end position="457"/>
    </location>
</feature>
<evidence type="ECO:0000256" key="2">
    <source>
        <dbReference type="ARBA" id="ARBA00005695"/>
    </source>
</evidence>
<evidence type="ECO:0000313" key="7">
    <source>
        <dbReference type="Proteomes" id="UP000596427"/>
    </source>
</evidence>
<dbReference type="RefSeq" id="WP_203195914.1">
    <property type="nucleotide sequence ID" value="NZ_CP063362.1"/>
</dbReference>
<dbReference type="PROSITE" id="PS01040">
    <property type="entry name" value="SBP_BACTERIAL_5"/>
    <property type="match status" value="1"/>
</dbReference>
<dbReference type="GO" id="GO:1904680">
    <property type="term" value="F:peptide transmembrane transporter activity"/>
    <property type="evidence" value="ECO:0007669"/>
    <property type="project" value="TreeGrafter"/>
</dbReference>
<dbReference type="CDD" id="cd08517">
    <property type="entry name" value="PBP2_NikA_DppA_OppA_like_13"/>
    <property type="match status" value="1"/>
</dbReference>
<dbReference type="PANTHER" id="PTHR30290:SF38">
    <property type="entry name" value="D,D-DIPEPTIDE-BINDING PERIPLASMIC PROTEIN DDPA-RELATED"/>
    <property type="match status" value="1"/>
</dbReference>
<accession>A0A974PSI2</accession>
<dbReference type="KEGG" id="xdi:EZH22_12425"/>
<protein>
    <submittedName>
        <fullName evidence="6">ABC transporter substrate-binding protein</fullName>
    </submittedName>
</protein>
<evidence type="ECO:0000256" key="4">
    <source>
        <dbReference type="SAM" id="SignalP"/>
    </source>
</evidence>
<reference evidence="6 7" key="1">
    <citation type="submission" date="2020-10" db="EMBL/GenBank/DDBJ databases">
        <title>Degradation of 1,4-Dioxane by Xanthobacter sp. YN2, via a Novel Group-2 Soluble Di-Iron Monooxygenase.</title>
        <authorList>
            <person name="Ma F."/>
            <person name="Wang Y."/>
            <person name="Yang J."/>
            <person name="Guo H."/>
            <person name="Su D."/>
            <person name="Yu L."/>
        </authorList>
    </citation>
    <scope>NUCLEOTIDE SEQUENCE [LARGE SCALE GENOMIC DNA]</scope>
    <source>
        <strain evidence="6 7">YN2</strain>
    </source>
</reference>
<name>A0A974PSI2_9HYPH</name>
<dbReference type="GO" id="GO:0030288">
    <property type="term" value="C:outer membrane-bounded periplasmic space"/>
    <property type="evidence" value="ECO:0007669"/>
    <property type="project" value="UniProtKB-ARBA"/>
</dbReference>
<keyword evidence="3 4" id="KW-0732">Signal</keyword>
<dbReference type="InterPro" id="IPR039424">
    <property type="entry name" value="SBP_5"/>
</dbReference>